<dbReference type="InterPro" id="IPR014598">
    <property type="entry name" value="UCP035865"/>
</dbReference>
<dbReference type="OrthoDB" id="9798569at2"/>
<dbReference type="Proteomes" id="UP000247763">
    <property type="component" value="Chromosome"/>
</dbReference>
<evidence type="ECO:0000313" key="2">
    <source>
        <dbReference type="Proteomes" id="UP000247763"/>
    </source>
</evidence>
<dbReference type="Pfam" id="PF10098">
    <property type="entry name" value="DUF2336"/>
    <property type="match status" value="1"/>
</dbReference>
<name>A0A2Z3I0B6_9CAUL</name>
<dbReference type="AlphaFoldDB" id="A0A2Z3I0B6"/>
<reference evidence="2" key="1">
    <citation type="submission" date="2018-05" db="EMBL/GenBank/DDBJ databases">
        <title>Genome sequencing of Phenylobacterium sp. HYN0004.</title>
        <authorList>
            <person name="Yi H."/>
            <person name="Baek C."/>
        </authorList>
    </citation>
    <scope>NUCLEOTIDE SEQUENCE [LARGE SCALE GENOMIC DNA]</scope>
    <source>
        <strain evidence="2">HYN0004</strain>
    </source>
</reference>
<evidence type="ECO:0008006" key="3">
    <source>
        <dbReference type="Google" id="ProtNLM"/>
    </source>
</evidence>
<keyword evidence="2" id="KW-1185">Reference proteome</keyword>
<proteinExistence type="predicted"/>
<organism evidence="1 2">
    <name type="scientific">Phenylobacterium parvum</name>
    <dbReference type="NCBI Taxonomy" id="2201350"/>
    <lineage>
        <taxon>Bacteria</taxon>
        <taxon>Pseudomonadati</taxon>
        <taxon>Pseudomonadota</taxon>
        <taxon>Alphaproteobacteria</taxon>
        <taxon>Caulobacterales</taxon>
        <taxon>Caulobacteraceae</taxon>
        <taxon>Phenylobacterium</taxon>
    </lineage>
</organism>
<gene>
    <name evidence="1" type="ORF">HYN04_05240</name>
</gene>
<sequence>MCLWEAVIRTILKGATPEERAKAAEQVCLTIDRSRLTEEGRMAAEEILPILAEDACELVRRALAVTLKSSPAVPRHIALKLARDVDSIALPILSASPAFTEEDLAEIVRIGGPARQVVIAKRSHVTPVVSESIVDHGVQRAIEALCANDNAEIPERCLQRVVERYSRSESVLSAVAYRRTLPMPVTEKLVRLVSDAVLDHLVSHHEIPPDIAVAIALGAYERATIDLVDQAGLTGDPARFVAHLNKHDRLTPSLLLRALANGHMAFLEHGLAERAEVPHRRARLMIHDAGPLGLRAVYEKAQLPVRLYPAFRAGVDAWRALEAEGGPLDRNRLQTLMLERFLSSDAVEFNVLQEDLVYLLARLDRQLGLDTAELAQSA</sequence>
<dbReference type="PIRSF" id="PIRSF035865">
    <property type="entry name" value="UCP035865"/>
    <property type="match status" value="1"/>
</dbReference>
<evidence type="ECO:0000313" key="1">
    <source>
        <dbReference type="EMBL" id="AWM77218.1"/>
    </source>
</evidence>
<dbReference type="InterPro" id="IPR019285">
    <property type="entry name" value="DUF2336"/>
</dbReference>
<dbReference type="EMBL" id="CP029479">
    <property type="protein sequence ID" value="AWM77218.1"/>
    <property type="molecule type" value="Genomic_DNA"/>
</dbReference>
<accession>A0A2Z3I0B6</accession>
<dbReference type="KEGG" id="phb:HYN04_05240"/>
<protein>
    <recommendedName>
        <fullName evidence="3">DUF2336 domain-containing protein</fullName>
    </recommendedName>
</protein>